<evidence type="ECO:0000313" key="2">
    <source>
        <dbReference type="EMBL" id="RSU14613.1"/>
    </source>
</evidence>
<name>A0A430B2S0_9ENTE</name>
<evidence type="ECO:0008006" key="4">
    <source>
        <dbReference type="Google" id="ProtNLM"/>
    </source>
</evidence>
<dbReference type="EMBL" id="NGKC01000001">
    <property type="protein sequence ID" value="RSU14613.1"/>
    <property type="molecule type" value="Genomic_DNA"/>
</dbReference>
<gene>
    <name evidence="2" type="ORF">CBF27_01115</name>
</gene>
<proteinExistence type="predicted"/>
<comment type="caution">
    <text evidence="2">The sequence shown here is derived from an EMBL/GenBank/DDBJ whole genome shotgun (WGS) entry which is preliminary data.</text>
</comment>
<protein>
    <recommendedName>
        <fullName evidence="4">SipW-cognate class signal peptide</fullName>
    </recommendedName>
</protein>
<dbReference type="AlphaFoldDB" id="A0A430B2S0"/>
<accession>A0A430B2S0</accession>
<keyword evidence="3" id="KW-1185">Reference proteome</keyword>
<keyword evidence="1" id="KW-0472">Membrane</keyword>
<organism evidence="2 3">
    <name type="scientific">Vagococcus acidifermentans</name>
    <dbReference type="NCBI Taxonomy" id="564710"/>
    <lineage>
        <taxon>Bacteria</taxon>
        <taxon>Bacillati</taxon>
        <taxon>Bacillota</taxon>
        <taxon>Bacilli</taxon>
        <taxon>Lactobacillales</taxon>
        <taxon>Enterococcaceae</taxon>
        <taxon>Vagococcus</taxon>
    </lineage>
</organism>
<sequence length="228" mass="25652">MSHDENVKKIKKAFHTLRQNIRKKGVPSSFVAILVILFVSVCALAWFSTTDAKSNRFKTGQYEFNVDLVDEFSPQTEVTPDQEISKVVSAVNTGKMDAFVRVMVFPVALKDNDLDEESEPMEVNLDEHINFVGGNPSKWQAGGDGYYYYLGKLAPGETAPNLFDKVTLTLPANQKEYEDAKLDIIVKTEAVDVFKWNYRLSWWGSDTPPDAGNPDHQKVDEILSQLAK</sequence>
<dbReference type="RefSeq" id="WP_126811535.1">
    <property type="nucleotide sequence ID" value="NZ_NGKC01000001.1"/>
</dbReference>
<reference evidence="2 3" key="1">
    <citation type="submission" date="2017-05" db="EMBL/GenBank/DDBJ databases">
        <title>Vagococcus spp. assemblies.</title>
        <authorList>
            <person name="Gulvik C.A."/>
        </authorList>
    </citation>
    <scope>NUCLEOTIDE SEQUENCE [LARGE SCALE GENOMIC DNA]</scope>
    <source>
        <strain evidence="2 3">LMG 24798</strain>
    </source>
</reference>
<keyword evidence="1" id="KW-1133">Transmembrane helix</keyword>
<evidence type="ECO:0000313" key="3">
    <source>
        <dbReference type="Proteomes" id="UP000286773"/>
    </source>
</evidence>
<dbReference type="Proteomes" id="UP000286773">
    <property type="component" value="Unassembled WGS sequence"/>
</dbReference>
<keyword evidence="1" id="KW-0812">Transmembrane</keyword>
<feature type="transmembrane region" description="Helical" evidence="1">
    <location>
        <begin position="26"/>
        <end position="47"/>
    </location>
</feature>
<dbReference type="OrthoDB" id="2058406at2"/>
<evidence type="ECO:0000256" key="1">
    <source>
        <dbReference type="SAM" id="Phobius"/>
    </source>
</evidence>